<dbReference type="Proteomes" id="UP000094056">
    <property type="component" value="Unassembled WGS sequence"/>
</dbReference>
<name>A0A1E3XA13_9BACT</name>
<sequence>CFDNSFPKNIDVVEHKESNDDSKSETESDG</sequence>
<feature type="non-terminal residue" evidence="2">
    <location>
        <position position="1"/>
    </location>
</feature>
<reference evidence="2 3" key="1">
    <citation type="submission" date="2016-07" db="EMBL/GenBank/DDBJ databases">
        <title>Draft genome of Scalindua rubra, obtained from a brine-seawater interface in the Red Sea, sheds light on salt adaptation in anammox bacteria.</title>
        <authorList>
            <person name="Speth D.R."/>
            <person name="Lagkouvardos I."/>
            <person name="Wang Y."/>
            <person name="Qian P.-Y."/>
            <person name="Dutilh B.E."/>
            <person name="Jetten M.S."/>
        </authorList>
    </citation>
    <scope>NUCLEOTIDE SEQUENCE [LARGE SCALE GENOMIC DNA]</scope>
    <source>
        <strain evidence="2">BSI-1</strain>
    </source>
</reference>
<feature type="compositionally biased region" description="Basic and acidic residues" evidence="1">
    <location>
        <begin position="11"/>
        <end position="30"/>
    </location>
</feature>
<dbReference type="AlphaFoldDB" id="A0A1E3XA13"/>
<protein>
    <submittedName>
        <fullName evidence="2">Uncharacterized protein</fullName>
    </submittedName>
</protein>
<evidence type="ECO:0000256" key="1">
    <source>
        <dbReference type="SAM" id="MobiDB-lite"/>
    </source>
</evidence>
<accession>A0A1E3XA13</accession>
<comment type="caution">
    <text evidence="2">The sequence shown here is derived from an EMBL/GenBank/DDBJ whole genome shotgun (WGS) entry which is preliminary data.</text>
</comment>
<evidence type="ECO:0000313" key="2">
    <source>
        <dbReference type="EMBL" id="ODS32476.1"/>
    </source>
</evidence>
<feature type="region of interest" description="Disordered" evidence="1">
    <location>
        <begin position="1"/>
        <end position="30"/>
    </location>
</feature>
<dbReference type="EMBL" id="MAYW01000061">
    <property type="protein sequence ID" value="ODS32476.1"/>
    <property type="molecule type" value="Genomic_DNA"/>
</dbReference>
<gene>
    <name evidence="2" type="ORF">SCARUB_02420</name>
</gene>
<evidence type="ECO:0000313" key="3">
    <source>
        <dbReference type="Proteomes" id="UP000094056"/>
    </source>
</evidence>
<organism evidence="2 3">
    <name type="scientific">Candidatus Scalindua rubra</name>
    <dbReference type="NCBI Taxonomy" id="1872076"/>
    <lineage>
        <taxon>Bacteria</taxon>
        <taxon>Pseudomonadati</taxon>
        <taxon>Planctomycetota</taxon>
        <taxon>Candidatus Brocadiia</taxon>
        <taxon>Candidatus Brocadiales</taxon>
        <taxon>Candidatus Scalinduaceae</taxon>
        <taxon>Candidatus Scalindua</taxon>
    </lineage>
</organism>
<proteinExistence type="predicted"/>